<sequence>MRTLMLGLALLLGATPRIQASVMIYEGTLGKAPITLVLKNQNGQMEGVYAYTRYRTPIRLKPTTAYHYDRIAMDELDSAGLPSARLHFASNQFSRSTPVLEGTWTAYATSKQLKLSLHLTGELRSDDAFPKGATLAVLQAQSSERLYFMLPMEKSWMPMREILVMDKTSGKQVQALDVAATGCIADGLDAVQVQLSGGRLQLVVPPTRGCLGKTFEWNASSRQFDAAN</sequence>
<evidence type="ECO:0000313" key="3">
    <source>
        <dbReference type="Proteomes" id="UP001380290"/>
    </source>
</evidence>
<name>A0ABU8QWB7_9PSED</name>
<dbReference type="Proteomes" id="UP001380290">
    <property type="component" value="Unassembled WGS sequence"/>
</dbReference>
<reference evidence="2 3" key="1">
    <citation type="submission" date="2024-02" db="EMBL/GenBank/DDBJ databases">
        <title>Identification of pathogenicity and growth-promoting function of Pseudomonas putida variant.</title>
        <authorList>
            <person name="Sun J."/>
        </authorList>
    </citation>
    <scope>NUCLEOTIDE SEQUENCE [LARGE SCALE GENOMIC DNA]</scope>
    <source>
        <strain evidence="2 3">A03</strain>
    </source>
</reference>
<feature type="signal peptide" evidence="1">
    <location>
        <begin position="1"/>
        <end position="20"/>
    </location>
</feature>
<accession>A0ABU8QWB7</accession>
<gene>
    <name evidence="2" type="ORF">V7S98_16885</name>
</gene>
<feature type="chain" id="PRO_5045255308" description="DUF3108 domain-containing protein" evidence="1">
    <location>
        <begin position="21"/>
        <end position="228"/>
    </location>
</feature>
<keyword evidence="1" id="KW-0732">Signal</keyword>
<organism evidence="2 3">
    <name type="scientific">Pseudomonas farsensis</name>
    <dbReference type="NCBI Taxonomy" id="2745492"/>
    <lineage>
        <taxon>Bacteria</taxon>
        <taxon>Pseudomonadati</taxon>
        <taxon>Pseudomonadota</taxon>
        <taxon>Gammaproteobacteria</taxon>
        <taxon>Pseudomonadales</taxon>
        <taxon>Pseudomonadaceae</taxon>
        <taxon>Pseudomonas</taxon>
    </lineage>
</organism>
<evidence type="ECO:0000313" key="2">
    <source>
        <dbReference type="EMBL" id="MEJ5864897.1"/>
    </source>
</evidence>
<dbReference type="RefSeq" id="WP_339599983.1">
    <property type="nucleotide sequence ID" value="NZ_JBBHLC010000054.1"/>
</dbReference>
<protein>
    <recommendedName>
        <fullName evidence="4">DUF3108 domain-containing protein</fullName>
    </recommendedName>
</protein>
<dbReference type="EMBL" id="JBBHLC010000054">
    <property type="protein sequence ID" value="MEJ5864897.1"/>
    <property type="molecule type" value="Genomic_DNA"/>
</dbReference>
<comment type="caution">
    <text evidence="2">The sequence shown here is derived from an EMBL/GenBank/DDBJ whole genome shotgun (WGS) entry which is preliminary data.</text>
</comment>
<evidence type="ECO:0008006" key="4">
    <source>
        <dbReference type="Google" id="ProtNLM"/>
    </source>
</evidence>
<proteinExistence type="predicted"/>
<evidence type="ECO:0000256" key="1">
    <source>
        <dbReference type="SAM" id="SignalP"/>
    </source>
</evidence>
<keyword evidence="3" id="KW-1185">Reference proteome</keyword>